<dbReference type="InterPro" id="IPR051552">
    <property type="entry name" value="HptR"/>
</dbReference>
<dbReference type="GO" id="GO:0000160">
    <property type="term" value="P:phosphorelay signal transduction system"/>
    <property type="evidence" value="ECO:0007669"/>
    <property type="project" value="UniProtKB-KW"/>
</dbReference>
<dbReference type="EMBL" id="CP051128">
    <property type="protein sequence ID" value="QIZ10929.1"/>
    <property type="molecule type" value="Genomic_DNA"/>
</dbReference>
<keyword evidence="5" id="KW-0805">Transcription regulation</keyword>
<dbReference type="SMART" id="SM00448">
    <property type="entry name" value="REC"/>
    <property type="match status" value="1"/>
</dbReference>
<dbReference type="PROSITE" id="PS50110">
    <property type="entry name" value="RESPONSE_REGULATORY"/>
    <property type="match status" value="1"/>
</dbReference>
<accession>A0A6H1PBF5</accession>
<dbReference type="PANTHER" id="PTHR42713">
    <property type="entry name" value="HISTIDINE KINASE-RELATED"/>
    <property type="match status" value="1"/>
</dbReference>
<dbReference type="Proteomes" id="UP000501868">
    <property type="component" value="Chromosome"/>
</dbReference>
<keyword evidence="7" id="KW-0804">Transcription</keyword>
<evidence type="ECO:0000256" key="3">
    <source>
        <dbReference type="ARBA" id="ARBA00022553"/>
    </source>
</evidence>
<dbReference type="PANTHER" id="PTHR42713:SF3">
    <property type="entry name" value="TRANSCRIPTIONAL REGULATORY PROTEIN HPTR"/>
    <property type="match status" value="1"/>
</dbReference>
<keyword evidence="4" id="KW-0902">Two-component regulatory system</keyword>
<comment type="subcellular location">
    <subcellularLocation>
        <location evidence="1">Cytoplasm</location>
    </subcellularLocation>
</comment>
<dbReference type="Gene3D" id="1.10.10.60">
    <property type="entry name" value="Homeodomain-like"/>
    <property type="match status" value="2"/>
</dbReference>
<evidence type="ECO:0000256" key="4">
    <source>
        <dbReference type="ARBA" id="ARBA00023012"/>
    </source>
</evidence>
<reference evidence="11 12" key="2">
    <citation type="submission" date="2020-04" db="EMBL/GenBank/DDBJ databases">
        <authorList>
            <person name="Fomenkov A."/>
            <person name="Anton B.P."/>
            <person name="Roberts R.J."/>
        </authorList>
    </citation>
    <scope>NUCLEOTIDE SEQUENCE [LARGE SCALE GENOMIC DNA]</scope>
    <source>
        <strain evidence="11 12">S2</strain>
    </source>
</reference>
<feature type="domain" description="Response regulatory" evidence="10">
    <location>
        <begin position="6"/>
        <end position="123"/>
    </location>
</feature>
<feature type="domain" description="HTH araC/xylS-type" evidence="9">
    <location>
        <begin position="298"/>
        <end position="397"/>
    </location>
</feature>
<dbReference type="AlphaFoldDB" id="A0A6H1PBF5"/>
<gene>
    <name evidence="11" type="ORF">HFZ78_12955</name>
</gene>
<dbReference type="Pfam" id="PF00072">
    <property type="entry name" value="Response_reg"/>
    <property type="match status" value="1"/>
</dbReference>
<sequence length="408" mass="46940">MQNHWNVLIADDEPIIREGIRESVDWQELDMKVVAEAEDGEEAYELAIEYSVDILLVDLNMPIMDGLTLIKHVRESLPNCKIIIISGHDEFTYAQEALRLNVNDYILKPANPDQLQNVLQSIRKQLEEREQQSEYLAIAKDQIIKNIPLLQQNFCQEWIKGNMTESEIIKQLKFLHLPLECPNQFGLIQCHEIYINKPLLNENNKQLFNFTEDIVAEALEPFQKVVFRDPSGFISVCIWGNVQEDVVLLLSKKLKNYLNTTPNMHFEHVTGETFAISEIYKHCETMMYENLKISPIVRRARSYLSEHFSETDLTLESLAQYLQVSPVYLSRIMKKELGTSFVSMITNMRISKAIMLLNSTELSILEIAGKVGYDTQHYFSTAFKKVMGVSPNQYRKGAGFSSSISSTE</sequence>
<dbReference type="InterPro" id="IPR011006">
    <property type="entry name" value="CheY-like_superfamily"/>
</dbReference>
<evidence type="ECO:0000313" key="11">
    <source>
        <dbReference type="EMBL" id="QIZ10929.1"/>
    </source>
</evidence>
<evidence type="ECO:0000259" key="10">
    <source>
        <dbReference type="PROSITE" id="PS50110"/>
    </source>
</evidence>
<dbReference type="Pfam" id="PF12833">
    <property type="entry name" value="HTH_18"/>
    <property type="match status" value="1"/>
</dbReference>
<reference evidence="11 12" key="1">
    <citation type="submission" date="2020-04" db="EMBL/GenBank/DDBJ databases">
        <title>Genome-Wide Identification of 5-Methylcytosine Sites in Bacterial Genomes By High-Throughput Sequencing of MspJI Restriction Fragments.</title>
        <authorList>
            <person name="Wu V."/>
        </authorList>
    </citation>
    <scope>NUCLEOTIDE SEQUENCE [LARGE SCALE GENOMIC DNA]</scope>
    <source>
        <strain evidence="11 12">S2</strain>
    </source>
</reference>
<evidence type="ECO:0000256" key="5">
    <source>
        <dbReference type="ARBA" id="ARBA00023015"/>
    </source>
</evidence>
<dbReference type="SUPFAM" id="SSF46689">
    <property type="entry name" value="Homeodomain-like"/>
    <property type="match status" value="2"/>
</dbReference>
<dbReference type="InterPro" id="IPR020449">
    <property type="entry name" value="Tscrpt_reg_AraC-type_HTH"/>
</dbReference>
<dbReference type="Gene3D" id="3.40.50.2300">
    <property type="match status" value="1"/>
</dbReference>
<evidence type="ECO:0000313" key="12">
    <source>
        <dbReference type="Proteomes" id="UP000501868"/>
    </source>
</evidence>
<dbReference type="InterPro" id="IPR001789">
    <property type="entry name" value="Sig_transdc_resp-reg_receiver"/>
</dbReference>
<dbReference type="SMART" id="SM00342">
    <property type="entry name" value="HTH_ARAC"/>
    <property type="match status" value="1"/>
</dbReference>
<dbReference type="InterPro" id="IPR018060">
    <property type="entry name" value="HTH_AraC"/>
</dbReference>
<dbReference type="CDD" id="cd17536">
    <property type="entry name" value="REC_YesN-like"/>
    <property type="match status" value="1"/>
</dbReference>
<dbReference type="SUPFAM" id="SSF52172">
    <property type="entry name" value="CheY-like"/>
    <property type="match status" value="1"/>
</dbReference>
<dbReference type="InterPro" id="IPR009057">
    <property type="entry name" value="Homeodomain-like_sf"/>
</dbReference>
<protein>
    <submittedName>
        <fullName evidence="11">Response regulator</fullName>
    </submittedName>
</protein>
<dbReference type="GO" id="GO:0005737">
    <property type="term" value="C:cytoplasm"/>
    <property type="evidence" value="ECO:0007669"/>
    <property type="project" value="UniProtKB-SubCell"/>
</dbReference>
<dbReference type="GO" id="GO:0043565">
    <property type="term" value="F:sequence-specific DNA binding"/>
    <property type="evidence" value="ECO:0007669"/>
    <property type="project" value="InterPro"/>
</dbReference>
<feature type="modified residue" description="4-aspartylphosphate" evidence="8">
    <location>
        <position position="58"/>
    </location>
</feature>
<organism evidence="11 12">
    <name type="scientific">Priestia megaterium</name>
    <name type="common">Bacillus megaterium</name>
    <dbReference type="NCBI Taxonomy" id="1404"/>
    <lineage>
        <taxon>Bacteria</taxon>
        <taxon>Bacillati</taxon>
        <taxon>Bacillota</taxon>
        <taxon>Bacilli</taxon>
        <taxon>Bacillales</taxon>
        <taxon>Bacillaceae</taxon>
        <taxon>Priestia</taxon>
    </lineage>
</organism>
<evidence type="ECO:0000256" key="2">
    <source>
        <dbReference type="ARBA" id="ARBA00022490"/>
    </source>
</evidence>
<dbReference type="GO" id="GO:0003700">
    <property type="term" value="F:DNA-binding transcription factor activity"/>
    <property type="evidence" value="ECO:0007669"/>
    <property type="project" value="InterPro"/>
</dbReference>
<dbReference type="PROSITE" id="PS01124">
    <property type="entry name" value="HTH_ARAC_FAMILY_2"/>
    <property type="match status" value="1"/>
</dbReference>
<name>A0A6H1PBF5_PRIMG</name>
<keyword evidence="3 8" id="KW-0597">Phosphoprotein</keyword>
<keyword evidence="2" id="KW-0963">Cytoplasm</keyword>
<evidence type="ECO:0000256" key="8">
    <source>
        <dbReference type="PROSITE-ProRule" id="PRU00169"/>
    </source>
</evidence>
<dbReference type="PRINTS" id="PR00032">
    <property type="entry name" value="HTHARAC"/>
</dbReference>
<evidence type="ECO:0000256" key="6">
    <source>
        <dbReference type="ARBA" id="ARBA00023125"/>
    </source>
</evidence>
<evidence type="ECO:0000259" key="9">
    <source>
        <dbReference type="PROSITE" id="PS01124"/>
    </source>
</evidence>
<keyword evidence="6" id="KW-0238">DNA-binding</keyword>
<evidence type="ECO:0000256" key="7">
    <source>
        <dbReference type="ARBA" id="ARBA00023163"/>
    </source>
</evidence>
<evidence type="ECO:0000256" key="1">
    <source>
        <dbReference type="ARBA" id="ARBA00004496"/>
    </source>
</evidence>
<proteinExistence type="predicted"/>